<dbReference type="AlphaFoldDB" id="A0AAV9T529"/>
<evidence type="ECO:0000259" key="2">
    <source>
        <dbReference type="PROSITE" id="PS50097"/>
    </source>
</evidence>
<name>A0AAV9T529_9PEZI</name>
<evidence type="ECO:0000313" key="3">
    <source>
        <dbReference type="EMBL" id="KAK6213709.1"/>
    </source>
</evidence>
<organism evidence="3 4">
    <name type="scientific">Colletotrichum tabaci</name>
    <dbReference type="NCBI Taxonomy" id="1209068"/>
    <lineage>
        <taxon>Eukaryota</taxon>
        <taxon>Fungi</taxon>
        <taxon>Dikarya</taxon>
        <taxon>Ascomycota</taxon>
        <taxon>Pezizomycotina</taxon>
        <taxon>Sordariomycetes</taxon>
        <taxon>Hypocreomycetidae</taxon>
        <taxon>Glomerellales</taxon>
        <taxon>Glomerellaceae</taxon>
        <taxon>Colletotrichum</taxon>
        <taxon>Colletotrichum destructivum species complex</taxon>
    </lineage>
</organism>
<feature type="compositionally biased region" description="Basic and acidic residues" evidence="1">
    <location>
        <begin position="1"/>
        <end position="10"/>
    </location>
</feature>
<comment type="caution">
    <text evidence="3">The sequence shown here is derived from an EMBL/GenBank/DDBJ whole genome shotgun (WGS) entry which is preliminary data.</text>
</comment>
<feature type="region of interest" description="Disordered" evidence="1">
    <location>
        <begin position="1"/>
        <end position="23"/>
    </location>
</feature>
<protein>
    <recommendedName>
        <fullName evidence="2">BTB domain-containing protein</fullName>
    </recommendedName>
</protein>
<sequence>MSSDSEEPRGCEGTAADNDDPAWNFLMPEPDTFVTLKCGGVSFSFRKSILVKDSEYFRTCLENTAFTEAHTSTIAFDDVDPELLGIYLHTVYLRAAGKQIDIKSIVFRGNVTAPQRGLAAMVRLYQMADRFLNHSLLLELSVGIIDFANEIRTGGLIIDEDNSVRWAYDL</sequence>
<dbReference type="Gene3D" id="3.30.710.10">
    <property type="entry name" value="Potassium Channel Kv1.1, Chain A"/>
    <property type="match status" value="1"/>
</dbReference>
<dbReference type="SUPFAM" id="SSF54695">
    <property type="entry name" value="POZ domain"/>
    <property type="match status" value="1"/>
</dbReference>
<dbReference type="PROSITE" id="PS50097">
    <property type="entry name" value="BTB"/>
    <property type="match status" value="1"/>
</dbReference>
<dbReference type="Pfam" id="PF00651">
    <property type="entry name" value="BTB"/>
    <property type="match status" value="1"/>
</dbReference>
<evidence type="ECO:0000313" key="4">
    <source>
        <dbReference type="Proteomes" id="UP001327957"/>
    </source>
</evidence>
<dbReference type="CDD" id="cd18186">
    <property type="entry name" value="BTB_POZ_ZBTB_KLHL-like"/>
    <property type="match status" value="1"/>
</dbReference>
<feature type="domain" description="BTB" evidence="2">
    <location>
        <begin position="30"/>
        <end position="92"/>
    </location>
</feature>
<gene>
    <name evidence="3" type="ORF">QIS74_09711</name>
</gene>
<evidence type="ECO:0000256" key="1">
    <source>
        <dbReference type="SAM" id="MobiDB-lite"/>
    </source>
</evidence>
<proteinExistence type="predicted"/>
<accession>A0AAV9T529</accession>
<keyword evidence="4" id="KW-1185">Reference proteome</keyword>
<reference evidence="3 4" key="1">
    <citation type="submission" date="2023-04" db="EMBL/GenBank/DDBJ databases">
        <title>Colletotrichum tabacum stain YC1 causing leaf anthracnose on Nicotiana tabacum(L.) cv.</title>
        <authorList>
            <person name="Ji Z."/>
            <person name="Wang M."/>
            <person name="Zhang J."/>
            <person name="Wang N."/>
            <person name="Zhou Z."/>
        </authorList>
    </citation>
    <scope>NUCLEOTIDE SEQUENCE [LARGE SCALE GENOMIC DNA]</scope>
    <source>
        <strain evidence="3 4">YC1</strain>
    </source>
</reference>
<dbReference type="Proteomes" id="UP001327957">
    <property type="component" value="Unassembled WGS sequence"/>
</dbReference>
<dbReference type="EMBL" id="JASAOK010000044">
    <property type="protein sequence ID" value="KAK6213709.1"/>
    <property type="molecule type" value="Genomic_DNA"/>
</dbReference>
<dbReference type="InterPro" id="IPR000210">
    <property type="entry name" value="BTB/POZ_dom"/>
</dbReference>
<dbReference type="InterPro" id="IPR011333">
    <property type="entry name" value="SKP1/BTB/POZ_sf"/>
</dbReference>